<dbReference type="EMBL" id="CP124543">
    <property type="protein sequence ID" value="WGV28031.1"/>
    <property type="molecule type" value="Genomic_DNA"/>
</dbReference>
<accession>A0AAJ6PBN9</accession>
<dbReference type="Proteomes" id="UP001223520">
    <property type="component" value="Chromosome"/>
</dbReference>
<dbReference type="PROSITE" id="PS51197">
    <property type="entry name" value="HTH_RRF2_2"/>
    <property type="match status" value="1"/>
</dbReference>
<dbReference type="KEGG" id="hbq:QI031_11355"/>
<dbReference type="SUPFAM" id="SSF46785">
    <property type="entry name" value="Winged helix' DNA-binding domain"/>
    <property type="match status" value="1"/>
</dbReference>
<proteinExistence type="predicted"/>
<keyword evidence="1" id="KW-0238">DNA-binding</keyword>
<evidence type="ECO:0000256" key="1">
    <source>
        <dbReference type="ARBA" id="ARBA00023125"/>
    </source>
</evidence>
<dbReference type="PANTHER" id="PTHR33221">
    <property type="entry name" value="WINGED HELIX-TURN-HELIX TRANSCRIPTIONAL REGULATOR, RRF2 FAMILY"/>
    <property type="match status" value="1"/>
</dbReference>
<dbReference type="GO" id="GO:0005829">
    <property type="term" value="C:cytosol"/>
    <property type="evidence" value="ECO:0007669"/>
    <property type="project" value="TreeGrafter"/>
</dbReference>
<name>A0AAJ6PBN9_9CYAN</name>
<protein>
    <submittedName>
        <fullName evidence="2">Rrf2 family transcriptional regulator</fullName>
    </submittedName>
</protein>
<dbReference type="PROSITE" id="PS01332">
    <property type="entry name" value="HTH_RRF2_1"/>
    <property type="match status" value="1"/>
</dbReference>
<evidence type="ECO:0000313" key="3">
    <source>
        <dbReference type="Proteomes" id="UP001223520"/>
    </source>
</evidence>
<reference evidence="2 3" key="1">
    <citation type="journal article" date="2023" name="Limnol Oceanogr Lett">
        <title>Environmental adaptations by the intertidal Antarctic cyanobacterium Halotia branconii CENA392 as revealed using long-read genome sequencing.</title>
        <authorList>
            <person name="Dextro R.B."/>
            <person name="Delbaje E."/>
            <person name="Freitas P.N.N."/>
            <person name="Geraldes V."/>
            <person name="Pinto E."/>
            <person name="Long P.F."/>
            <person name="Fiore M.F."/>
        </authorList>
    </citation>
    <scope>NUCLEOTIDE SEQUENCE [LARGE SCALE GENOMIC DNA]</scope>
    <source>
        <strain evidence="2 3">CENA392</strain>
    </source>
</reference>
<dbReference type="RefSeq" id="WP_281485263.1">
    <property type="nucleotide sequence ID" value="NZ_CP124543.1"/>
</dbReference>
<dbReference type="Gene3D" id="1.10.10.10">
    <property type="entry name" value="Winged helix-like DNA-binding domain superfamily/Winged helix DNA-binding domain"/>
    <property type="match status" value="1"/>
</dbReference>
<sequence>MELSNKSEYALLALLELANCYTSGESLQIRQIAALQNIPNRYLEQLLAILRRKGLIKSIRGAKGGYILARDPKTITLLEALSCMEGLGTLTQSGLSPDIAPSCDINTKTVEIQVIQEMWQEACQAANAVLQKYTLQDLCERRLIHQQKEIMYYI</sequence>
<dbReference type="GO" id="GO:0003677">
    <property type="term" value="F:DNA binding"/>
    <property type="evidence" value="ECO:0007669"/>
    <property type="project" value="UniProtKB-KW"/>
</dbReference>
<dbReference type="InterPro" id="IPR036388">
    <property type="entry name" value="WH-like_DNA-bd_sf"/>
</dbReference>
<dbReference type="PANTHER" id="PTHR33221:SF5">
    <property type="entry name" value="HTH-TYPE TRANSCRIPTIONAL REGULATOR ISCR"/>
    <property type="match status" value="1"/>
</dbReference>
<dbReference type="GO" id="GO:0003700">
    <property type="term" value="F:DNA-binding transcription factor activity"/>
    <property type="evidence" value="ECO:0007669"/>
    <property type="project" value="TreeGrafter"/>
</dbReference>
<evidence type="ECO:0000313" key="2">
    <source>
        <dbReference type="EMBL" id="WGV28031.1"/>
    </source>
</evidence>
<gene>
    <name evidence="2" type="ORF">QI031_11355</name>
</gene>
<dbReference type="Pfam" id="PF02082">
    <property type="entry name" value="Rrf2"/>
    <property type="match status" value="1"/>
</dbReference>
<keyword evidence="3" id="KW-1185">Reference proteome</keyword>
<dbReference type="InterPro" id="IPR000944">
    <property type="entry name" value="Tscrpt_reg_Rrf2"/>
</dbReference>
<dbReference type="InterPro" id="IPR030489">
    <property type="entry name" value="TR_Rrf2-type_CS"/>
</dbReference>
<dbReference type="AlphaFoldDB" id="A0AAJ6PBN9"/>
<dbReference type="NCBIfam" id="TIGR00738">
    <property type="entry name" value="rrf2_super"/>
    <property type="match status" value="1"/>
</dbReference>
<organism evidence="2 3">
    <name type="scientific">Halotia branconii CENA392</name>
    <dbReference type="NCBI Taxonomy" id="1539056"/>
    <lineage>
        <taxon>Bacteria</taxon>
        <taxon>Bacillati</taxon>
        <taxon>Cyanobacteriota</taxon>
        <taxon>Cyanophyceae</taxon>
        <taxon>Nostocales</taxon>
        <taxon>Nodulariaceae</taxon>
        <taxon>Halotia</taxon>
    </lineage>
</organism>
<dbReference type="InterPro" id="IPR036390">
    <property type="entry name" value="WH_DNA-bd_sf"/>
</dbReference>